<feature type="region of interest" description="Disordered" evidence="1">
    <location>
        <begin position="304"/>
        <end position="326"/>
    </location>
</feature>
<keyword evidence="3" id="KW-1185">Reference proteome</keyword>
<feature type="compositionally biased region" description="Polar residues" evidence="1">
    <location>
        <begin position="475"/>
        <end position="492"/>
    </location>
</feature>
<feature type="compositionally biased region" description="Acidic residues" evidence="1">
    <location>
        <begin position="46"/>
        <end position="64"/>
    </location>
</feature>
<feature type="region of interest" description="Disordered" evidence="1">
    <location>
        <begin position="137"/>
        <end position="168"/>
    </location>
</feature>
<sequence length="826" mass="88818">MVLSREEGYDSEEDDIVQPVEEVVFSEHDSDIAFINDSTDLSVYDTSEDENPMPDNAVNDESELSDLPLEVAVRSPTKKKGSKTSNSGSDDVTIVPTPSPSKRKSSRRRTRAVVDMDTDEDMFSKGSAVKASALPPALSTRKISRETSATLSATSSRNASATRTTSGGDMVAAGAIHGDNSVTSDRVASPLVPASPTLPPVASAVAPPVEQVSDNTAVFKEEMQSYLRDLMKTQMEGFLGSVLPAIRQEFAAQQEASPSASHQNSMSSSSPPLVPVTPKKSVAIERSTYVDKPSSVVTPMQARSTALRDPPVTPSIPQPSVPASSVVTPMQARSTALRDPPVTPSIPQPSVPAASQSVSGVLLPGFQTPAAPVDNPLHMANEPLPPVFLATHDAAKRLDFANIQETPSISVQQAPGANRLVTNMILLLGGVAISGNDMPGATASVDDQTRYNIERLFASSGKRKQEERTDVSVDGVSTQSASTDTDANPPSSKKTKVLDDFTWHHVNYTPPTQCEVYDDELQDPAIKHLFDHLGDKSLVPSYTPPSEANDTRRGGRVSFSRWASNLKQFEIVTLINAISFTESGRFINGSRISPASVTMRPVNSRPDNPINSYRVCVGNVGAVCVSVGMCTQSCVMRTSLVAGNRYRKSIGIVVHNQDWERLEAWTCVCFNEDVLYCQISGKALLLTTRMSSNEETKEAAASSRGANQSMFKWVESPKKNSSPKKPVQTTALSNVAMTLGPNDTSESYTLMLPVYDARDREFDFTSGLADLEHNLPLWQGGEVPVGAFIVAGYSMHSYMGKAQGVDAKVLHVSNNLLWVIVCGVPL</sequence>
<evidence type="ECO:0000256" key="1">
    <source>
        <dbReference type="SAM" id="MobiDB-lite"/>
    </source>
</evidence>
<feature type="region of interest" description="Disordered" evidence="1">
    <location>
        <begin position="253"/>
        <end position="278"/>
    </location>
</feature>
<organism evidence="2 3">
    <name type="scientific">Favolaschia claudopus</name>
    <dbReference type="NCBI Taxonomy" id="2862362"/>
    <lineage>
        <taxon>Eukaryota</taxon>
        <taxon>Fungi</taxon>
        <taxon>Dikarya</taxon>
        <taxon>Basidiomycota</taxon>
        <taxon>Agaricomycotina</taxon>
        <taxon>Agaricomycetes</taxon>
        <taxon>Agaricomycetidae</taxon>
        <taxon>Agaricales</taxon>
        <taxon>Marasmiineae</taxon>
        <taxon>Mycenaceae</taxon>
        <taxon>Favolaschia</taxon>
    </lineage>
</organism>
<protein>
    <submittedName>
        <fullName evidence="2">Uncharacterized protein</fullName>
    </submittedName>
</protein>
<dbReference type="EMBL" id="JAWWNJ010000039">
    <property type="protein sequence ID" value="KAK7021173.1"/>
    <property type="molecule type" value="Genomic_DNA"/>
</dbReference>
<feature type="compositionally biased region" description="Basic residues" evidence="1">
    <location>
        <begin position="101"/>
        <end position="111"/>
    </location>
</feature>
<accession>A0AAW0B655</accession>
<name>A0AAW0B655_9AGAR</name>
<feature type="compositionally biased region" description="Pro residues" evidence="1">
    <location>
        <begin position="311"/>
        <end position="320"/>
    </location>
</feature>
<comment type="caution">
    <text evidence="2">The sequence shown here is derived from an EMBL/GenBank/DDBJ whole genome shotgun (WGS) entry which is preliminary data.</text>
</comment>
<reference evidence="2 3" key="1">
    <citation type="journal article" date="2024" name="J Genomics">
        <title>Draft genome sequencing and assembly of Favolaschia claudopus CIRM-BRFM 2984 isolated from oak limbs.</title>
        <authorList>
            <person name="Navarro D."/>
            <person name="Drula E."/>
            <person name="Chaduli D."/>
            <person name="Cazenave R."/>
            <person name="Ahrendt S."/>
            <person name="Wang J."/>
            <person name="Lipzen A."/>
            <person name="Daum C."/>
            <person name="Barry K."/>
            <person name="Grigoriev I.V."/>
            <person name="Favel A."/>
            <person name="Rosso M.N."/>
            <person name="Martin F."/>
        </authorList>
    </citation>
    <scope>NUCLEOTIDE SEQUENCE [LARGE SCALE GENOMIC DNA]</scope>
    <source>
        <strain evidence="2 3">CIRM-BRFM 2984</strain>
    </source>
</reference>
<dbReference type="Proteomes" id="UP001362999">
    <property type="component" value="Unassembled WGS sequence"/>
</dbReference>
<evidence type="ECO:0000313" key="2">
    <source>
        <dbReference type="EMBL" id="KAK7021173.1"/>
    </source>
</evidence>
<feature type="compositionally biased region" description="Low complexity" evidence="1">
    <location>
        <begin position="146"/>
        <end position="166"/>
    </location>
</feature>
<evidence type="ECO:0000313" key="3">
    <source>
        <dbReference type="Proteomes" id="UP001362999"/>
    </source>
</evidence>
<feature type="compositionally biased region" description="Low complexity" evidence="1">
    <location>
        <begin position="257"/>
        <end position="278"/>
    </location>
</feature>
<feature type="region of interest" description="Disordered" evidence="1">
    <location>
        <begin position="36"/>
        <end position="119"/>
    </location>
</feature>
<gene>
    <name evidence="2" type="ORF">R3P38DRAFT_2781185</name>
</gene>
<feature type="compositionally biased region" description="Polar residues" evidence="1">
    <location>
        <begin position="36"/>
        <end position="45"/>
    </location>
</feature>
<proteinExistence type="predicted"/>
<feature type="region of interest" description="Disordered" evidence="1">
    <location>
        <begin position="457"/>
        <end position="494"/>
    </location>
</feature>
<dbReference type="AlphaFoldDB" id="A0AAW0B655"/>